<evidence type="ECO:0000313" key="6">
    <source>
        <dbReference type="EMBL" id="ABG61745.1"/>
    </source>
</evidence>
<protein>
    <submittedName>
        <fullName evidence="6">Two component transcriptional regulator, LuxR family</fullName>
    </submittedName>
</protein>
<gene>
    <name evidence="6" type="ordered locus">Meso_0341</name>
</gene>
<keyword evidence="2" id="KW-0238">DNA-binding</keyword>
<dbReference type="InterPro" id="IPR011006">
    <property type="entry name" value="CheY-like_superfamily"/>
</dbReference>
<evidence type="ECO:0000256" key="1">
    <source>
        <dbReference type="ARBA" id="ARBA00022553"/>
    </source>
</evidence>
<dbReference type="SMART" id="SM00448">
    <property type="entry name" value="REC"/>
    <property type="match status" value="1"/>
</dbReference>
<dbReference type="SUPFAM" id="SSF52172">
    <property type="entry name" value="CheY-like"/>
    <property type="match status" value="1"/>
</dbReference>
<dbReference type="Pfam" id="PF00196">
    <property type="entry name" value="GerE"/>
    <property type="match status" value="1"/>
</dbReference>
<name>Q11LI0_CHESB</name>
<dbReference type="PROSITE" id="PS50043">
    <property type="entry name" value="HTH_LUXR_2"/>
    <property type="match status" value="1"/>
</dbReference>
<dbReference type="SUPFAM" id="SSF46894">
    <property type="entry name" value="C-terminal effector domain of the bipartite response regulators"/>
    <property type="match status" value="1"/>
</dbReference>
<evidence type="ECO:0000256" key="2">
    <source>
        <dbReference type="ARBA" id="ARBA00023125"/>
    </source>
</evidence>
<dbReference type="InterPro" id="IPR016032">
    <property type="entry name" value="Sig_transdc_resp-reg_C-effctor"/>
</dbReference>
<dbReference type="Gene3D" id="3.40.50.2300">
    <property type="match status" value="1"/>
</dbReference>
<evidence type="ECO:0000256" key="3">
    <source>
        <dbReference type="PROSITE-ProRule" id="PRU00169"/>
    </source>
</evidence>
<dbReference type="InterPro" id="IPR051015">
    <property type="entry name" value="EvgA-like"/>
</dbReference>
<feature type="domain" description="Response regulatory" evidence="5">
    <location>
        <begin position="2"/>
        <end position="119"/>
    </location>
</feature>
<reference evidence="6" key="1">
    <citation type="submission" date="2006-06" db="EMBL/GenBank/DDBJ databases">
        <title>Complete sequence of chromosome of Chelativorans sp. BNC1.</title>
        <authorList>
            <consortium name="US DOE Joint Genome Institute"/>
            <person name="Copeland A."/>
            <person name="Lucas S."/>
            <person name="Lapidus A."/>
            <person name="Barry K."/>
            <person name="Detter J.C."/>
            <person name="Glavina del Rio T."/>
            <person name="Hammon N."/>
            <person name="Israni S."/>
            <person name="Dalin E."/>
            <person name="Tice H."/>
            <person name="Pitluck S."/>
            <person name="Chertkov O."/>
            <person name="Brettin T."/>
            <person name="Bruce D."/>
            <person name="Han C."/>
            <person name="Tapia R."/>
            <person name="Gilna P."/>
            <person name="Schmutz J."/>
            <person name="Larimer F."/>
            <person name="Land M."/>
            <person name="Hauser L."/>
            <person name="Kyrpides N."/>
            <person name="Mikhailova N."/>
            <person name="Richardson P."/>
        </authorList>
    </citation>
    <scope>NUCLEOTIDE SEQUENCE</scope>
    <source>
        <strain evidence="6">BNC1</strain>
    </source>
</reference>
<proteinExistence type="predicted"/>
<accession>Q11LI0</accession>
<dbReference type="InterPro" id="IPR001789">
    <property type="entry name" value="Sig_transdc_resp-reg_receiver"/>
</dbReference>
<dbReference type="CDD" id="cd06170">
    <property type="entry name" value="LuxR_C_like"/>
    <property type="match status" value="1"/>
</dbReference>
<dbReference type="PANTHER" id="PTHR45566:SF1">
    <property type="entry name" value="HTH-TYPE TRANSCRIPTIONAL REGULATOR YHJB-RELATED"/>
    <property type="match status" value="1"/>
</dbReference>
<dbReference type="PANTHER" id="PTHR45566">
    <property type="entry name" value="HTH-TYPE TRANSCRIPTIONAL REGULATOR YHJB-RELATED"/>
    <property type="match status" value="1"/>
</dbReference>
<evidence type="ECO:0000259" key="4">
    <source>
        <dbReference type="PROSITE" id="PS50043"/>
    </source>
</evidence>
<evidence type="ECO:0000259" key="5">
    <source>
        <dbReference type="PROSITE" id="PS50110"/>
    </source>
</evidence>
<dbReference type="PRINTS" id="PR00038">
    <property type="entry name" value="HTHLUXR"/>
</dbReference>
<dbReference type="EMBL" id="CP000390">
    <property type="protein sequence ID" value="ABG61745.1"/>
    <property type="molecule type" value="Genomic_DNA"/>
</dbReference>
<dbReference type="STRING" id="266779.Meso_0341"/>
<sequence length="216" mass="23490">MKVLLVDDHVLIRDALRSVLREVWDRAAIIEAADARQAMHSIEANPDLDLVLLDLTLPDGNGFDTLSRIRERHPAMAVVILSASDDRDAITRAFELGVVGFIPKSAQREVMLSALKLVFSGGIYVPPEVLGRPQPPPATARPELSPSLSKLGLTERQLEVLALMMQGKSNKAICRELDIAEPTVKNHVTCILKALKVSNRTEAVIAASALGHGDVR</sequence>
<dbReference type="InterPro" id="IPR000792">
    <property type="entry name" value="Tscrpt_reg_LuxR_C"/>
</dbReference>
<feature type="domain" description="HTH luxR-type" evidence="4">
    <location>
        <begin position="146"/>
        <end position="211"/>
    </location>
</feature>
<organism evidence="6">
    <name type="scientific">Chelativorans sp. (strain BNC1)</name>
    <dbReference type="NCBI Taxonomy" id="266779"/>
    <lineage>
        <taxon>Bacteria</taxon>
        <taxon>Pseudomonadati</taxon>
        <taxon>Pseudomonadota</taxon>
        <taxon>Alphaproteobacteria</taxon>
        <taxon>Hyphomicrobiales</taxon>
        <taxon>Phyllobacteriaceae</taxon>
        <taxon>Chelativorans</taxon>
    </lineage>
</organism>
<dbReference type="Pfam" id="PF00072">
    <property type="entry name" value="Response_reg"/>
    <property type="match status" value="1"/>
</dbReference>
<dbReference type="GO" id="GO:0006355">
    <property type="term" value="P:regulation of DNA-templated transcription"/>
    <property type="evidence" value="ECO:0007669"/>
    <property type="project" value="InterPro"/>
</dbReference>
<feature type="modified residue" description="4-aspartylphosphate" evidence="3">
    <location>
        <position position="54"/>
    </location>
</feature>
<dbReference type="OrthoDB" id="9814495at2"/>
<dbReference type="SMART" id="SM00421">
    <property type="entry name" value="HTH_LUXR"/>
    <property type="match status" value="1"/>
</dbReference>
<dbReference type="CDD" id="cd17535">
    <property type="entry name" value="REC_NarL-like"/>
    <property type="match status" value="1"/>
</dbReference>
<dbReference type="eggNOG" id="COG2197">
    <property type="taxonomic scope" value="Bacteria"/>
</dbReference>
<dbReference type="InterPro" id="IPR058245">
    <property type="entry name" value="NreC/VraR/RcsB-like_REC"/>
</dbReference>
<keyword evidence="1 3" id="KW-0597">Phosphoprotein</keyword>
<dbReference type="KEGG" id="mes:Meso_0341"/>
<dbReference type="GO" id="GO:0000160">
    <property type="term" value="P:phosphorelay signal transduction system"/>
    <property type="evidence" value="ECO:0007669"/>
    <property type="project" value="InterPro"/>
</dbReference>
<dbReference type="AlphaFoldDB" id="Q11LI0"/>
<dbReference type="HOGENOM" id="CLU_000445_90_8_5"/>
<dbReference type="PROSITE" id="PS50110">
    <property type="entry name" value="RESPONSE_REGULATORY"/>
    <property type="match status" value="1"/>
</dbReference>
<dbReference type="GO" id="GO:0003677">
    <property type="term" value="F:DNA binding"/>
    <property type="evidence" value="ECO:0007669"/>
    <property type="project" value="UniProtKB-KW"/>
</dbReference>